<feature type="region of interest" description="Disordered" evidence="1">
    <location>
        <begin position="1"/>
        <end position="64"/>
    </location>
</feature>
<dbReference type="AlphaFoldDB" id="A0A8B9JEJ8"/>
<dbReference type="GO" id="GO:0032465">
    <property type="term" value="P:regulation of cytokinesis"/>
    <property type="evidence" value="ECO:0007669"/>
    <property type="project" value="InterPro"/>
</dbReference>
<feature type="compositionally biased region" description="Polar residues" evidence="1">
    <location>
        <begin position="719"/>
        <end position="728"/>
    </location>
</feature>
<feature type="compositionally biased region" description="Basic and acidic residues" evidence="1">
    <location>
        <begin position="50"/>
        <end position="64"/>
    </location>
</feature>
<proteinExistence type="predicted"/>
<organism evidence="2 3">
    <name type="scientific">Astyanax mexicanus</name>
    <name type="common">Blind cave fish</name>
    <name type="synonym">Astyanax fasciatus mexicanus</name>
    <dbReference type="NCBI Taxonomy" id="7994"/>
    <lineage>
        <taxon>Eukaryota</taxon>
        <taxon>Metazoa</taxon>
        <taxon>Chordata</taxon>
        <taxon>Craniata</taxon>
        <taxon>Vertebrata</taxon>
        <taxon>Euteleostomi</taxon>
        <taxon>Actinopterygii</taxon>
        <taxon>Neopterygii</taxon>
        <taxon>Teleostei</taxon>
        <taxon>Ostariophysi</taxon>
        <taxon>Characiformes</taxon>
        <taxon>Characoidei</taxon>
        <taxon>Acestrorhamphidae</taxon>
        <taxon>Acestrorhamphinae</taxon>
        <taxon>Astyanax</taxon>
    </lineage>
</organism>
<feature type="compositionally biased region" description="Polar residues" evidence="1">
    <location>
        <begin position="689"/>
        <end position="699"/>
    </location>
</feature>
<dbReference type="InterPro" id="IPR033207">
    <property type="entry name" value="CCP110"/>
</dbReference>
<evidence type="ECO:0000313" key="3">
    <source>
        <dbReference type="Proteomes" id="UP000694621"/>
    </source>
</evidence>
<feature type="region of interest" description="Disordered" evidence="1">
    <location>
        <begin position="998"/>
        <end position="1067"/>
    </location>
</feature>
<dbReference type="GO" id="GO:1903723">
    <property type="term" value="P:negative regulation of centriole elongation"/>
    <property type="evidence" value="ECO:0007669"/>
    <property type="project" value="TreeGrafter"/>
</dbReference>
<dbReference type="Ensembl" id="ENSAMXT00005022599.1">
    <property type="protein sequence ID" value="ENSAMXP00005020441.1"/>
    <property type="gene ID" value="ENSAMXG00005010595.1"/>
</dbReference>
<evidence type="ECO:0000256" key="1">
    <source>
        <dbReference type="SAM" id="MobiDB-lite"/>
    </source>
</evidence>
<protein>
    <submittedName>
        <fullName evidence="2">Centriolar coiled-coil protein of 110 kDa-like</fullName>
    </submittedName>
</protein>
<dbReference type="PANTHER" id="PTHR13594">
    <property type="entry name" value="CENTRIOLAR COILED-COIL PROTEIN OF 110 KDA"/>
    <property type="match status" value="1"/>
</dbReference>
<feature type="compositionally biased region" description="Basic and acidic residues" evidence="1">
    <location>
        <begin position="700"/>
        <end position="715"/>
    </location>
</feature>
<accession>A0A8B9JEJ8</accession>
<feature type="compositionally biased region" description="Basic and acidic residues" evidence="1">
    <location>
        <begin position="19"/>
        <end position="31"/>
    </location>
</feature>
<sequence>MTSGLGTRERGSTRRRRRGAELRFPSREERANLLTAASAHTFSPSSGAEDGSRRGSLNKDQKEEMQRLRESTTHLMNKWKCSSSSRVSYVQNILNSVQLRNAPTFEDFKDERPATDECDETAESHWILPVFPAAPQITDEKAHISLSQPMTSTACDGHAVLRLRPLEGEYSLENSHTTVLFEGVPLVGHKPEQSLDLGTDNALNTHSLSQSYKNPHIDVSQQGLSSGYVTIEPSDVSSGWIVGDEGMEERHSVQSGFFLNTSNSTSIISHAPVDGEVLEEEHTLSNQEHPEVKEPVNAALGTEPSEEGPYRMSLQNLLKKSQEHRRHQRMLRNQALKALKVSEAPVVEECSLSDKENEEFFPGGTVKAELRRIRERKREQLPEIKVPSLEIQIQNHGTGRDNLKPPDLVSDVEDVNPPKCEVPLDHCFNITSSSNTAGSVTEKPLPTLSSYPSMADSPNQSTSATASPSAKSLYQSKTKKAGSLLPRPCQAAGKKFNNVPTPKFCLSPVRSKKGSGISGSFRKPLVKTPVYVDAEAGPNLCGQAKWASSLSAEPEGDDPACRSTDQAEQIAQLELNLSSLKVLISDLESTLSKSMADFNPTDLAEDHNSSQLTLLAEHESISLPASDGKPPSVVTFNETVQQDVFSKDNRTRPGSKQQELPHCVTSMVQRRRVPEVFRVISNSKRLSQRTAVLTDASNQPEEKRNASGEKKKELESIEDSLNSSSLNRSYDVDTPSRLWSQAGPKGKQLTPELGGQEGVSRAKRRLLMNNMDGTEIGQLMNDGRPQFSTPKAVSPWPEQQLRQEQEVQVRALMEEQHRQQKELLQSLATRYQFLRSVSFPCPSVGSRLEDVATSLPPSSVSMGLGSSSQPSELTLAELSVLSDSLHISQSQSCLPVCHRPLVAAAVKGYLTRRLLRTERVAQLIRTIKDTQLFLQDFQCQTPGREFSSRQDRVLQERVTLQLQSARYELHDLFFSLCPADRMQVISWDRQLAREREFRHKENKEPQAGRKSTLSAATRKALERKRTVMLQKKAAERSKVALGTEDGWTFVPNPRRVPKKATPLRGPR</sequence>
<dbReference type="GO" id="GO:0007099">
    <property type="term" value="P:centriole replication"/>
    <property type="evidence" value="ECO:0007669"/>
    <property type="project" value="InterPro"/>
</dbReference>
<dbReference type="Proteomes" id="UP000694621">
    <property type="component" value="Unplaced"/>
</dbReference>
<name>A0A8B9JEJ8_ASTMX</name>
<dbReference type="PANTHER" id="PTHR13594:SF2">
    <property type="entry name" value="SI:CH73-100L22.3"/>
    <property type="match status" value="1"/>
</dbReference>
<evidence type="ECO:0000313" key="2">
    <source>
        <dbReference type="Ensembl" id="ENSAMXP00005020441.1"/>
    </source>
</evidence>
<feature type="region of interest" description="Disordered" evidence="1">
    <location>
        <begin position="689"/>
        <end position="759"/>
    </location>
</feature>
<dbReference type="GO" id="GO:0005814">
    <property type="term" value="C:centriole"/>
    <property type="evidence" value="ECO:0007669"/>
    <property type="project" value="InterPro"/>
</dbReference>
<dbReference type="GO" id="GO:0032053">
    <property type="term" value="P:ciliary basal body organization"/>
    <property type="evidence" value="ECO:0007669"/>
    <property type="project" value="TreeGrafter"/>
</dbReference>
<reference evidence="2" key="1">
    <citation type="submission" date="2025-08" db="UniProtKB">
        <authorList>
            <consortium name="Ensembl"/>
        </authorList>
    </citation>
    <scope>IDENTIFICATION</scope>
</reference>
<feature type="compositionally biased region" description="Basic and acidic residues" evidence="1">
    <location>
        <begin position="998"/>
        <end position="1007"/>
    </location>
</feature>
<feature type="compositionally biased region" description="Low complexity" evidence="1">
    <location>
        <begin position="457"/>
        <end position="472"/>
    </location>
</feature>
<feature type="region of interest" description="Disordered" evidence="1">
    <location>
        <begin position="433"/>
        <end position="478"/>
    </location>
</feature>
<dbReference type="Pfam" id="PF16025">
    <property type="entry name" value="CaM_bind"/>
    <property type="match status" value="1"/>
</dbReference>
<gene>
    <name evidence="2" type="primary">cp110</name>
</gene>